<gene>
    <name evidence="2" type="ORF">BZG36_04250</name>
</gene>
<feature type="region of interest" description="Disordered" evidence="1">
    <location>
        <begin position="49"/>
        <end position="91"/>
    </location>
</feature>
<reference evidence="2 3" key="1">
    <citation type="journal article" date="2017" name="Mycologia">
        <title>Bifiguratus adelaidae, gen. et sp. nov., a new member of Mucoromycotina in endophytic and soil-dwelling habitats.</title>
        <authorList>
            <person name="Torres-Cruz T.J."/>
            <person name="Billingsley Tobias T.L."/>
            <person name="Almatruk M."/>
            <person name="Hesse C."/>
            <person name="Kuske C.R."/>
            <person name="Desiro A."/>
            <person name="Benucci G.M."/>
            <person name="Bonito G."/>
            <person name="Stajich J.E."/>
            <person name="Dunlap C."/>
            <person name="Arnold A.E."/>
            <person name="Porras-Alfaro A."/>
        </authorList>
    </citation>
    <scope>NUCLEOTIDE SEQUENCE [LARGE SCALE GENOMIC DNA]</scope>
    <source>
        <strain evidence="2 3">AZ0501</strain>
    </source>
</reference>
<organism evidence="2 3">
    <name type="scientific">Bifiguratus adelaidae</name>
    <dbReference type="NCBI Taxonomy" id="1938954"/>
    <lineage>
        <taxon>Eukaryota</taxon>
        <taxon>Fungi</taxon>
        <taxon>Fungi incertae sedis</taxon>
        <taxon>Mucoromycota</taxon>
        <taxon>Mucoromycotina</taxon>
        <taxon>Endogonomycetes</taxon>
        <taxon>Endogonales</taxon>
        <taxon>Endogonales incertae sedis</taxon>
        <taxon>Bifiguratus</taxon>
    </lineage>
</organism>
<dbReference type="Proteomes" id="UP000242875">
    <property type="component" value="Unassembled WGS sequence"/>
</dbReference>
<evidence type="ECO:0000256" key="1">
    <source>
        <dbReference type="SAM" id="MobiDB-lite"/>
    </source>
</evidence>
<dbReference type="EMBL" id="MVBO01000146">
    <property type="protein sequence ID" value="OZJ02516.1"/>
    <property type="molecule type" value="Genomic_DNA"/>
</dbReference>
<dbReference type="AlphaFoldDB" id="A0A261XVX1"/>
<comment type="caution">
    <text evidence="2">The sequence shown here is derived from an EMBL/GenBank/DDBJ whole genome shotgun (WGS) entry which is preliminary data.</text>
</comment>
<sequence>MKRSDNEIEYYLQWGVRALDRLSSFHPSFFPILRDFILRVKGPGVMSNMTASENNGTSTNGNYLHSTDTMSSLPNRPEQTPQRNPSSPWNHKTNDTFPTLSPMTYPFAQTSIAPRPNMLPTDSSMPNCFVAEPSQLFDQQPVNPMTSFPVLPEQNSIATPDSITLAYCMGLPSPFRQIDGNGADCDSYF</sequence>
<protein>
    <submittedName>
        <fullName evidence="2">Uncharacterized protein</fullName>
    </submittedName>
</protein>
<accession>A0A261XVX1</accession>
<keyword evidence="3" id="KW-1185">Reference proteome</keyword>
<name>A0A261XVX1_9FUNG</name>
<evidence type="ECO:0000313" key="2">
    <source>
        <dbReference type="EMBL" id="OZJ02516.1"/>
    </source>
</evidence>
<proteinExistence type="predicted"/>
<evidence type="ECO:0000313" key="3">
    <source>
        <dbReference type="Proteomes" id="UP000242875"/>
    </source>
</evidence>